<feature type="chain" id="PRO_5045104631" evidence="1">
    <location>
        <begin position="24"/>
        <end position="420"/>
    </location>
</feature>
<dbReference type="InterPro" id="IPR013766">
    <property type="entry name" value="Thioredoxin_domain"/>
</dbReference>
<dbReference type="PANTHER" id="PTHR32234:SF0">
    <property type="entry name" value="THIOL:DISULFIDE INTERCHANGE PROTEIN DSBD"/>
    <property type="match status" value="1"/>
</dbReference>
<protein>
    <submittedName>
        <fullName evidence="3">Thioredoxin family protein</fullName>
    </submittedName>
</protein>
<dbReference type="Proteomes" id="UP001597440">
    <property type="component" value="Unassembled WGS sequence"/>
</dbReference>
<proteinExistence type="predicted"/>
<gene>
    <name evidence="3" type="ORF">ACFSQW_19770</name>
</gene>
<accession>A0ABW5L795</accession>
<dbReference type="PANTHER" id="PTHR32234">
    <property type="entry name" value="THIOL:DISULFIDE INTERCHANGE PROTEIN DSBD"/>
    <property type="match status" value="1"/>
</dbReference>
<dbReference type="Gene3D" id="3.40.30.10">
    <property type="entry name" value="Glutaredoxin"/>
    <property type="match status" value="1"/>
</dbReference>
<evidence type="ECO:0000259" key="2">
    <source>
        <dbReference type="PROSITE" id="PS51352"/>
    </source>
</evidence>
<dbReference type="EMBL" id="JBHULD010000018">
    <property type="protein sequence ID" value="MFD2556643.1"/>
    <property type="molecule type" value="Genomic_DNA"/>
</dbReference>
<feature type="domain" description="Thioredoxin" evidence="2">
    <location>
        <begin position="17"/>
        <end position="153"/>
    </location>
</feature>
<dbReference type="InterPro" id="IPR012336">
    <property type="entry name" value="Thioredoxin-like_fold"/>
</dbReference>
<name>A0ABW5L795_9SPHI</name>
<evidence type="ECO:0000313" key="4">
    <source>
        <dbReference type="Proteomes" id="UP001597440"/>
    </source>
</evidence>
<dbReference type="InterPro" id="IPR036249">
    <property type="entry name" value="Thioredoxin-like_sf"/>
</dbReference>
<organism evidence="3 4">
    <name type="scientific">Sphingobacterium tabacisoli</name>
    <dbReference type="NCBI Taxonomy" id="2044855"/>
    <lineage>
        <taxon>Bacteria</taxon>
        <taxon>Pseudomonadati</taxon>
        <taxon>Bacteroidota</taxon>
        <taxon>Sphingobacteriia</taxon>
        <taxon>Sphingobacteriales</taxon>
        <taxon>Sphingobacteriaceae</taxon>
        <taxon>Sphingobacterium</taxon>
    </lineage>
</organism>
<dbReference type="Pfam" id="PF13098">
    <property type="entry name" value="Thioredoxin_2"/>
    <property type="match status" value="1"/>
</dbReference>
<comment type="caution">
    <text evidence="3">The sequence shown here is derived from an EMBL/GenBank/DDBJ whole genome shotgun (WGS) entry which is preliminary data.</text>
</comment>
<dbReference type="PROSITE" id="PS51352">
    <property type="entry name" value="THIOREDOXIN_2"/>
    <property type="match status" value="1"/>
</dbReference>
<sequence length="420" mass="48829">MKAALFNKLWLIFFVLMQTKTYAQSQGVDFIKAKDWKEVIQKAKSENKMILVDCYTTWCHPCRLMTSEVFSKPEVGDYINTHFIAVKIQMDSTKNDSEAVRTWYADAREMIHLYQIRSYPTFLFFDPNGELVHRSVGAVAVPEFLRIAKNALEPSQQYYTLLHKLKKQGVTQGDYVSAFHAARDAYEMDRADSLFRIFWQRSTPVERNSLQELTYSIPFIDTTADPVFPYLWDYVMSENSKDQSAYLNIERKVKSLITNEIIGLYKQSSGSSSVDRVDRLIEKKYQKYSFELLAKARIDYYLSQRQFLAFVHDVERHHSNLRSGIDSNELLGYAYQVFYHCGDSSSLSTAMSWLDTVPAHLDISALVVRGLLNYRLGNRQEALHFMNLAIQKSPIRDQEDLKQMLVRIEKGEILWLPTDI</sequence>
<evidence type="ECO:0000313" key="3">
    <source>
        <dbReference type="EMBL" id="MFD2556643.1"/>
    </source>
</evidence>
<dbReference type="SUPFAM" id="SSF52833">
    <property type="entry name" value="Thioredoxin-like"/>
    <property type="match status" value="1"/>
</dbReference>
<evidence type="ECO:0000256" key="1">
    <source>
        <dbReference type="SAM" id="SignalP"/>
    </source>
</evidence>
<keyword evidence="4" id="KW-1185">Reference proteome</keyword>
<reference evidence="4" key="1">
    <citation type="journal article" date="2019" name="Int. J. Syst. Evol. Microbiol.">
        <title>The Global Catalogue of Microorganisms (GCM) 10K type strain sequencing project: providing services to taxonomists for standard genome sequencing and annotation.</title>
        <authorList>
            <consortium name="The Broad Institute Genomics Platform"/>
            <consortium name="The Broad Institute Genome Sequencing Center for Infectious Disease"/>
            <person name="Wu L."/>
            <person name="Ma J."/>
        </authorList>
    </citation>
    <scope>NUCLEOTIDE SEQUENCE [LARGE SCALE GENOMIC DNA]</scope>
    <source>
        <strain evidence="4">KCTC 52298</strain>
    </source>
</reference>
<feature type="signal peptide" evidence="1">
    <location>
        <begin position="1"/>
        <end position="23"/>
    </location>
</feature>
<keyword evidence="1" id="KW-0732">Signal</keyword>